<dbReference type="OrthoDB" id="9805307at2"/>
<evidence type="ECO:0000256" key="1">
    <source>
        <dbReference type="ARBA" id="ARBA00010211"/>
    </source>
</evidence>
<dbReference type="Proteomes" id="UP000244161">
    <property type="component" value="Unassembled WGS sequence"/>
</dbReference>
<dbReference type="GO" id="GO:0046872">
    <property type="term" value="F:metal ion binding"/>
    <property type="evidence" value="ECO:0007669"/>
    <property type="project" value="UniProtKB-KW"/>
</dbReference>
<dbReference type="PANTHER" id="PTHR42796:SF4">
    <property type="entry name" value="FUMARYLACETOACETATE HYDROLASE DOMAIN-CONTAINING PROTEIN 2A"/>
    <property type="match status" value="1"/>
</dbReference>
<dbReference type="InterPro" id="IPR036663">
    <property type="entry name" value="Fumarylacetoacetase_C_sf"/>
</dbReference>
<comment type="caution">
    <text evidence="4">The sequence shown here is derived from an EMBL/GenBank/DDBJ whole genome shotgun (WGS) entry which is preliminary data.</text>
</comment>
<dbReference type="FunFam" id="3.90.850.10:FF:000002">
    <property type="entry name" value="2-hydroxyhepta-2,4-diene-1,7-dioate isomerase"/>
    <property type="match status" value="1"/>
</dbReference>
<gene>
    <name evidence="4" type="ORF">C8U37_111115</name>
</gene>
<sequence length="293" mass="31720">MQLIHFSEAGQSRIGIKTERGFLNVAKAAAALSLPFPSYIDDVLKDPEQAAQLDAILAQADTLIDPSYYVSLDDEITFLPVLSCPGKILCIGKNYAAHVAETKSEQPKKPLVFSKFTSALAAHKEAIPIPAGTDKVDYEVELVAVIGKKAYCVSPEKALDHVAGYTIGNDVTARDWQKGSPQWLLGKSPDKFAPLGPVYVTADELDPTNLDISLKLNGEVRQNSNTKHLIFGIPTIVSYISQHFALEPGDIIFTGTPDGVILGYPEDEQVWLKPGDVIESTIAGIGTLVNTFR</sequence>
<dbReference type="InterPro" id="IPR051121">
    <property type="entry name" value="FAH"/>
</dbReference>
<comment type="similarity">
    <text evidence="1">Belongs to the FAH family.</text>
</comment>
<evidence type="ECO:0000313" key="5">
    <source>
        <dbReference type="Proteomes" id="UP000244161"/>
    </source>
</evidence>
<dbReference type="GO" id="GO:0016853">
    <property type="term" value="F:isomerase activity"/>
    <property type="evidence" value="ECO:0007669"/>
    <property type="project" value="UniProtKB-ARBA"/>
</dbReference>
<dbReference type="Gene3D" id="3.90.850.10">
    <property type="entry name" value="Fumarylacetoacetase-like, C-terminal domain"/>
    <property type="match status" value="1"/>
</dbReference>
<feature type="domain" description="Fumarylacetoacetase-like C-terminal" evidence="3">
    <location>
        <begin position="87"/>
        <end position="292"/>
    </location>
</feature>
<organism evidence="4 5">
    <name type="scientific">Trichococcus patagoniensis</name>
    <dbReference type="NCBI Taxonomy" id="382641"/>
    <lineage>
        <taxon>Bacteria</taxon>
        <taxon>Bacillati</taxon>
        <taxon>Bacillota</taxon>
        <taxon>Bacilli</taxon>
        <taxon>Lactobacillales</taxon>
        <taxon>Carnobacteriaceae</taxon>
        <taxon>Trichococcus</taxon>
    </lineage>
</organism>
<dbReference type="EMBL" id="QAOM01000011">
    <property type="protein sequence ID" value="PTQ84030.1"/>
    <property type="molecule type" value="Genomic_DNA"/>
</dbReference>
<dbReference type="PANTHER" id="PTHR42796">
    <property type="entry name" value="FUMARYLACETOACETATE HYDROLASE DOMAIN-CONTAINING PROTEIN 2A-RELATED"/>
    <property type="match status" value="1"/>
</dbReference>
<dbReference type="AlphaFoldDB" id="A0A2T5IJM9"/>
<dbReference type="InterPro" id="IPR011234">
    <property type="entry name" value="Fumarylacetoacetase-like_C"/>
</dbReference>
<evidence type="ECO:0000259" key="3">
    <source>
        <dbReference type="Pfam" id="PF01557"/>
    </source>
</evidence>
<dbReference type="Pfam" id="PF01557">
    <property type="entry name" value="FAA_hydrolase"/>
    <property type="match status" value="1"/>
</dbReference>
<keyword evidence="5" id="KW-1185">Reference proteome</keyword>
<dbReference type="RefSeq" id="WP_108032935.1">
    <property type="nucleotide sequence ID" value="NZ_QAOM01000011.1"/>
</dbReference>
<dbReference type="SUPFAM" id="SSF56529">
    <property type="entry name" value="FAH"/>
    <property type="match status" value="1"/>
</dbReference>
<name>A0A2T5IJM9_9LACT</name>
<protein>
    <submittedName>
        <fullName evidence="4">2-keto-4-pentenoate hydratase/2-oxohepta-3-ene-1,7-dioic acid hydratase in catechol pathway</fullName>
    </submittedName>
</protein>
<reference evidence="4 5" key="1">
    <citation type="submission" date="2018-04" db="EMBL/GenBank/DDBJ databases">
        <title>Genomic Encyclopedia of Archaeal and Bacterial Type Strains, Phase II (KMG-II): from individual species to whole genera.</title>
        <authorList>
            <person name="Goeker M."/>
        </authorList>
    </citation>
    <scope>NUCLEOTIDE SEQUENCE [LARGE SCALE GENOMIC DNA]</scope>
    <source>
        <strain evidence="4 5">DSM 18806</strain>
    </source>
</reference>
<evidence type="ECO:0000256" key="2">
    <source>
        <dbReference type="ARBA" id="ARBA00022723"/>
    </source>
</evidence>
<dbReference type="GO" id="GO:0019752">
    <property type="term" value="P:carboxylic acid metabolic process"/>
    <property type="evidence" value="ECO:0007669"/>
    <property type="project" value="UniProtKB-ARBA"/>
</dbReference>
<proteinExistence type="inferred from homology"/>
<evidence type="ECO:0000313" key="4">
    <source>
        <dbReference type="EMBL" id="PTQ84030.1"/>
    </source>
</evidence>
<accession>A0A2T5IJM9</accession>
<keyword evidence="2" id="KW-0479">Metal-binding</keyword>